<evidence type="ECO:0000259" key="1">
    <source>
        <dbReference type="Pfam" id="PF25164"/>
    </source>
</evidence>
<accession>A0A266Q9P2</accession>
<dbReference type="Pfam" id="PF25164">
    <property type="entry name" value="CoiA_N"/>
    <property type="match status" value="1"/>
</dbReference>
<reference evidence="3" key="1">
    <citation type="submission" date="2017-05" db="EMBL/GenBank/DDBJ databases">
        <authorList>
            <person name="Barney B.M."/>
        </authorList>
    </citation>
    <scope>NUCLEOTIDE SEQUENCE [LARGE SCALE GENOMIC DNA]</scope>
    <source>
        <strain evidence="3">PSBB022</strain>
    </source>
</reference>
<dbReference type="RefSeq" id="WP_094983830.1">
    <property type="nucleotide sequence ID" value="NZ_NHNI01000001.1"/>
</dbReference>
<protein>
    <recommendedName>
        <fullName evidence="1">Competence protein CoiA-like N-terminal domain-containing protein</fullName>
    </recommendedName>
</protein>
<evidence type="ECO:0000313" key="2">
    <source>
        <dbReference type="EMBL" id="OZY86069.1"/>
    </source>
</evidence>
<evidence type="ECO:0000313" key="3">
    <source>
        <dbReference type="Proteomes" id="UP000216101"/>
    </source>
</evidence>
<dbReference type="EMBL" id="NHNI01000001">
    <property type="protein sequence ID" value="OZY86069.1"/>
    <property type="molecule type" value="Genomic_DNA"/>
</dbReference>
<feature type="domain" description="Competence protein CoiA-like N-terminal" evidence="1">
    <location>
        <begin position="28"/>
        <end position="55"/>
    </location>
</feature>
<keyword evidence="3" id="KW-1185">Reference proteome</keyword>
<dbReference type="AlphaFoldDB" id="A0A266Q9P2"/>
<dbReference type="InterPro" id="IPR057253">
    <property type="entry name" value="CoiA-like_N"/>
</dbReference>
<organism evidence="2 3">
    <name type="scientific">Cellvibrio mixtus</name>
    <dbReference type="NCBI Taxonomy" id="39650"/>
    <lineage>
        <taxon>Bacteria</taxon>
        <taxon>Pseudomonadati</taxon>
        <taxon>Pseudomonadota</taxon>
        <taxon>Gammaproteobacteria</taxon>
        <taxon>Cellvibrionales</taxon>
        <taxon>Cellvibrionaceae</taxon>
        <taxon>Cellvibrio</taxon>
    </lineage>
</organism>
<proteinExistence type="predicted"/>
<dbReference type="Proteomes" id="UP000216101">
    <property type="component" value="Unassembled WGS sequence"/>
</dbReference>
<sequence length="278" mass="30874">MLKIPFAIECSSGELVEVGQVKSGRSCGCVCPSCGQSVIARQGDINQWHFAHDNKGAEPPKSLCEISFYVCCKRFVIEQLIKNETLTLSTPCYTVSEKQLISSGGSFKSKTASMAVTEEKVLTVDGFTRDGNFDLAVLIGSHNIDVILDHPERSLANISPGTNAILSVDLRFIANRYDEVRSAPGLIQQAVIDLFSIDVDHKHWIFHPREVSVRARLLEQLRSKKDDHEVKEERLSAAPIAEPQNVRCTMCNTSWIWITGEPYSCATCNTHLYIVSET</sequence>
<gene>
    <name evidence="2" type="ORF">CBP51_03285</name>
</gene>
<comment type="caution">
    <text evidence="2">The sequence shown here is derived from an EMBL/GenBank/DDBJ whole genome shotgun (WGS) entry which is preliminary data.</text>
</comment>
<name>A0A266Q9P2_9GAMM</name>